<keyword evidence="1" id="KW-1133">Transmembrane helix</keyword>
<keyword evidence="1" id="KW-0812">Transmembrane</keyword>
<dbReference type="EMBL" id="HBGW01013711">
    <property type="protein sequence ID" value="CAD9518346.1"/>
    <property type="molecule type" value="Transcribed_RNA"/>
</dbReference>
<feature type="transmembrane region" description="Helical" evidence="1">
    <location>
        <begin position="274"/>
        <end position="291"/>
    </location>
</feature>
<dbReference type="AlphaFoldDB" id="A0A6U6IE14"/>
<feature type="transmembrane region" description="Helical" evidence="1">
    <location>
        <begin position="249"/>
        <end position="268"/>
    </location>
</feature>
<evidence type="ECO:0000256" key="1">
    <source>
        <dbReference type="SAM" id="Phobius"/>
    </source>
</evidence>
<feature type="transmembrane region" description="Helical" evidence="1">
    <location>
        <begin position="567"/>
        <end position="587"/>
    </location>
</feature>
<organism evidence="2">
    <name type="scientific">Zooxanthella nutricula</name>
    <dbReference type="NCBI Taxonomy" id="1333877"/>
    <lineage>
        <taxon>Eukaryota</taxon>
        <taxon>Sar</taxon>
        <taxon>Alveolata</taxon>
        <taxon>Dinophyceae</taxon>
        <taxon>Peridiniales</taxon>
        <taxon>Peridiniales incertae sedis</taxon>
        <taxon>Zooxanthella</taxon>
    </lineage>
</organism>
<accession>A0A6U6IE14</accession>
<keyword evidence="1" id="KW-0472">Membrane</keyword>
<feature type="transmembrane region" description="Helical" evidence="1">
    <location>
        <begin position="74"/>
        <end position="94"/>
    </location>
</feature>
<protein>
    <submittedName>
        <fullName evidence="2">Uncharacterized protein</fullName>
    </submittedName>
</protein>
<proteinExistence type="predicted"/>
<gene>
    <name evidence="2" type="ORF">BRAN1462_LOCUS8735</name>
</gene>
<feature type="transmembrane region" description="Helical" evidence="1">
    <location>
        <begin position="535"/>
        <end position="555"/>
    </location>
</feature>
<feature type="transmembrane region" description="Helical" evidence="1">
    <location>
        <begin position="501"/>
        <end position="523"/>
    </location>
</feature>
<feature type="transmembrane region" description="Helical" evidence="1">
    <location>
        <begin position="153"/>
        <end position="173"/>
    </location>
</feature>
<feature type="transmembrane region" description="Helical" evidence="1">
    <location>
        <begin position="333"/>
        <end position="356"/>
    </location>
</feature>
<reference evidence="2" key="1">
    <citation type="submission" date="2021-01" db="EMBL/GenBank/DDBJ databases">
        <authorList>
            <person name="Corre E."/>
            <person name="Pelletier E."/>
            <person name="Niang G."/>
            <person name="Scheremetjew M."/>
            <person name="Finn R."/>
            <person name="Kale V."/>
            <person name="Holt S."/>
            <person name="Cochrane G."/>
            <person name="Meng A."/>
            <person name="Brown T."/>
            <person name="Cohen L."/>
        </authorList>
    </citation>
    <scope>NUCLEOTIDE SEQUENCE</scope>
    <source>
        <strain evidence="2">RCC3387</strain>
    </source>
</reference>
<feature type="transmembrane region" description="Helical" evidence="1">
    <location>
        <begin position="217"/>
        <end position="237"/>
    </location>
</feature>
<feature type="transmembrane region" description="Helical" evidence="1">
    <location>
        <begin position="185"/>
        <end position="205"/>
    </location>
</feature>
<sequence>MASTTRRCEDCHVTWDKQDDMAMNADDDGCARHVHMLVPRSLCCAYGSAIGLASFVGDLIALGNMHTKGNIGELAAVSFVSLVVALAFACQQGYQWVRFGGGTQEDEGVARLFACVMIVFNSQSQVALNHSTNSCLAHVLRASSLPGSAWTRSWAWVSAVGWLLRILLSCLFVPASWPCSKQHAYAQLSAFLSLVVICSSTAVMLGDLGFLDAHAHGMTSLVLCGITFLTNGVLHWLATSDGAGCRIAVPVLVVLTLGRVVRTFWIVGPSWWCMWNFGASLAVFMLAALATETPDLVCSTAPVFTWEPTVVKFLACGCLTEARQKIKDFLPTWRCAVLAHCLNSMLSLLIYGPLWADVQYLPDEGPHEWQSRRGGLAARQVGILVMSFVALYVSSSSLLTDRWREREGWTGTSWFRFLPIDRHFRSLVALKCGIACAKVDLLLSFSTGPAQHVGILTLQLISITTTAALASWNTIKMHSAALDTVGEFGDVFRFPAALLRISTLATIMWYVIVGVLLVVVAVSRAQSQRVPRYCNIFGVFVMVNVFWLVANNELVLLISSKLSSPRVFAALQSPTVLKAILAFIAVVQPYQMFCDFCDHVDEGGSDFVLLSAALALSAWTILVGCVSYQCLG</sequence>
<evidence type="ECO:0000313" key="2">
    <source>
        <dbReference type="EMBL" id="CAD9518346.1"/>
    </source>
</evidence>
<feature type="transmembrane region" description="Helical" evidence="1">
    <location>
        <begin position="607"/>
        <end position="631"/>
    </location>
</feature>
<name>A0A6U6IE14_9DINO</name>
<feature type="transmembrane region" description="Helical" evidence="1">
    <location>
        <begin position="376"/>
        <end position="394"/>
    </location>
</feature>